<gene>
    <name evidence="3" type="ORF">MA47_03295</name>
</gene>
<keyword evidence="2" id="KW-0732">Signal</keyword>
<feature type="compositionally biased region" description="Basic and acidic residues" evidence="1">
    <location>
        <begin position="109"/>
        <end position="119"/>
    </location>
</feature>
<feature type="region of interest" description="Disordered" evidence="1">
    <location>
        <begin position="20"/>
        <end position="133"/>
    </location>
</feature>
<feature type="signal peptide" evidence="2">
    <location>
        <begin position="1"/>
        <end position="20"/>
    </location>
</feature>
<dbReference type="PROSITE" id="PS51257">
    <property type="entry name" value="PROKAR_LIPOPROTEIN"/>
    <property type="match status" value="1"/>
</dbReference>
<protein>
    <recommendedName>
        <fullName evidence="5">Lipoprotein</fullName>
    </recommendedName>
</protein>
<keyword evidence="4" id="KW-1185">Reference proteome</keyword>
<accession>A0A0A2DJ11</accession>
<organism evidence="3 4">
    <name type="scientific">Corynebacterium auriscanis</name>
    <dbReference type="NCBI Taxonomy" id="99807"/>
    <lineage>
        <taxon>Bacteria</taxon>
        <taxon>Bacillati</taxon>
        <taxon>Actinomycetota</taxon>
        <taxon>Actinomycetes</taxon>
        <taxon>Mycobacteriales</taxon>
        <taxon>Corynebacteriaceae</taxon>
        <taxon>Corynebacterium</taxon>
    </lineage>
</organism>
<feature type="compositionally biased region" description="Low complexity" evidence="1">
    <location>
        <begin position="30"/>
        <end position="48"/>
    </location>
</feature>
<name>A0A0A2DJ11_9CORY</name>
<proteinExistence type="predicted"/>
<evidence type="ECO:0000313" key="4">
    <source>
        <dbReference type="Proteomes" id="UP000030145"/>
    </source>
</evidence>
<sequence length="198" mass="20406">MKYRKSLLALTCALPLVLTACGKDEGGNDNGAATNAAEDSSAADPSASTPGGDKPAESSDSSGSAKADDKADKDKGQQGQGSDADSTKGDRDGADKPAEGNRPPAPAGDRNEGGREQKQGNRASGGANGGDTQAITTLVQGMGKQRSAYDFLNYSLNNSCKAYIDSQGGEKTIRSNNDTIKAMGPEATRPFRYLKLAR</sequence>
<feature type="compositionally biased region" description="Basic and acidic residues" evidence="1">
    <location>
        <begin position="85"/>
        <end position="99"/>
    </location>
</feature>
<evidence type="ECO:0000256" key="1">
    <source>
        <dbReference type="SAM" id="MobiDB-lite"/>
    </source>
</evidence>
<dbReference type="AlphaFoldDB" id="A0A0A2DJ11"/>
<evidence type="ECO:0008006" key="5">
    <source>
        <dbReference type="Google" id="ProtNLM"/>
    </source>
</evidence>
<feature type="chain" id="PRO_5038465827" description="Lipoprotein" evidence="2">
    <location>
        <begin position="21"/>
        <end position="198"/>
    </location>
</feature>
<comment type="caution">
    <text evidence="3">The sequence shown here is derived from an EMBL/GenBank/DDBJ whole genome shotgun (WGS) entry which is preliminary data.</text>
</comment>
<feature type="compositionally biased region" description="Basic and acidic residues" evidence="1">
    <location>
        <begin position="66"/>
        <end position="76"/>
    </location>
</feature>
<dbReference type="Proteomes" id="UP000030145">
    <property type="component" value="Unassembled WGS sequence"/>
</dbReference>
<dbReference type="EMBL" id="JRVJ01000003">
    <property type="protein sequence ID" value="KGM19173.1"/>
    <property type="molecule type" value="Genomic_DNA"/>
</dbReference>
<evidence type="ECO:0000313" key="3">
    <source>
        <dbReference type="EMBL" id="KGM19173.1"/>
    </source>
</evidence>
<reference evidence="3 4" key="1">
    <citation type="submission" date="2014-10" db="EMBL/GenBank/DDBJ databases">
        <title>Whole Genome sequence of Corynebacterium auriscanis strain CIP 106629.</title>
        <authorList>
            <person name="Hassan S.S."/>
            <person name="Jamal S.B."/>
            <person name="Tiwari S."/>
            <person name="Oliveira L.D.C."/>
            <person name="Souza F."/>
            <person name="Mariano D.C."/>
            <person name="Almeida S."/>
            <person name="Dorella F."/>
            <person name="Pereira F."/>
            <person name="Carvalho A."/>
            <person name="Leal C.A."/>
            <person name="Soares S.D.C."/>
            <person name="Figueiredo H.C."/>
            <person name="Silva A."/>
            <person name="Azevedo V.A."/>
        </authorList>
    </citation>
    <scope>NUCLEOTIDE SEQUENCE [LARGE SCALE GENOMIC DNA]</scope>
    <source>
        <strain evidence="3 4">CIP 106629</strain>
    </source>
</reference>
<evidence type="ECO:0000256" key="2">
    <source>
        <dbReference type="SAM" id="SignalP"/>
    </source>
</evidence>